<dbReference type="eggNOG" id="COG0739">
    <property type="taxonomic scope" value="Bacteria"/>
</dbReference>
<evidence type="ECO:0000259" key="1">
    <source>
        <dbReference type="Pfam" id="PF01551"/>
    </source>
</evidence>
<dbReference type="EMBL" id="HE796683">
    <property type="protein sequence ID" value="CCH02885.1"/>
    <property type="molecule type" value="Genomic_DNA"/>
</dbReference>
<dbReference type="Gene3D" id="2.70.70.10">
    <property type="entry name" value="Glucose Permease (Domain IIA)"/>
    <property type="match status" value="1"/>
</dbReference>
<name>I0KFI2_9BACT</name>
<reference evidence="2 3" key="1">
    <citation type="journal article" date="2012" name="J. Bacteriol.">
        <title>Genome Sequence of Fibrella aestuarina BUZ 2T, a Filamentous Marine Bacterium.</title>
        <authorList>
            <person name="Filippini M."/>
            <person name="Qi W."/>
            <person name="Blom J."/>
            <person name="Goesmann A."/>
            <person name="Smits T.H."/>
            <person name="Bagheri H.C."/>
        </authorList>
    </citation>
    <scope>NUCLEOTIDE SEQUENCE [LARGE SCALE GENOMIC DNA]</scope>
    <source>
        <strain evidence="3">BUZ 2T</strain>
    </source>
</reference>
<dbReference type="PATRIC" id="fig|1166018.3.peg.1856"/>
<dbReference type="GO" id="GO:0004222">
    <property type="term" value="F:metalloendopeptidase activity"/>
    <property type="evidence" value="ECO:0007669"/>
    <property type="project" value="TreeGrafter"/>
</dbReference>
<dbReference type="STRING" id="1166018.FAES_4886"/>
<dbReference type="Pfam" id="PF01551">
    <property type="entry name" value="Peptidase_M23"/>
    <property type="match status" value="1"/>
</dbReference>
<organism evidence="2 3">
    <name type="scientific">Fibrella aestuarina BUZ 2</name>
    <dbReference type="NCBI Taxonomy" id="1166018"/>
    <lineage>
        <taxon>Bacteria</taxon>
        <taxon>Pseudomonadati</taxon>
        <taxon>Bacteroidota</taxon>
        <taxon>Cytophagia</taxon>
        <taxon>Cytophagales</taxon>
        <taxon>Spirosomataceae</taxon>
        <taxon>Fibrella</taxon>
    </lineage>
</organism>
<keyword evidence="3" id="KW-1185">Reference proteome</keyword>
<dbReference type="PANTHER" id="PTHR21666">
    <property type="entry name" value="PEPTIDASE-RELATED"/>
    <property type="match status" value="1"/>
</dbReference>
<accession>I0KFI2</accession>
<dbReference type="PANTHER" id="PTHR21666:SF270">
    <property type="entry name" value="MUREIN HYDROLASE ACTIVATOR ENVC"/>
    <property type="match status" value="1"/>
</dbReference>
<evidence type="ECO:0000313" key="3">
    <source>
        <dbReference type="Proteomes" id="UP000011058"/>
    </source>
</evidence>
<evidence type="ECO:0000313" key="2">
    <source>
        <dbReference type="EMBL" id="CCH02885.1"/>
    </source>
</evidence>
<dbReference type="HOGENOM" id="CLU_104232_0_0_10"/>
<protein>
    <submittedName>
        <fullName evidence="2">Peptidase M23</fullName>
    </submittedName>
</protein>
<dbReference type="InterPro" id="IPR016047">
    <property type="entry name" value="M23ase_b-sheet_dom"/>
</dbReference>
<dbReference type="AlphaFoldDB" id="I0KFI2"/>
<dbReference type="CDD" id="cd12797">
    <property type="entry name" value="M23_peptidase"/>
    <property type="match status" value="1"/>
</dbReference>
<dbReference type="Proteomes" id="UP000011058">
    <property type="component" value="Chromosome"/>
</dbReference>
<gene>
    <name evidence="2" type="ORF">FAES_4886</name>
</gene>
<sequence>MTIDLLSTSLTKNLLSTVLPLLPFNFSRDPYLLLDFSASNPDLTTLDLTNIDVFNDYVFGKLRAAGAVVGVGGYNEHRVVYRNSPHFTPTTDEAREIHLGIDFWAEAGTAVVAPVDGVVHSFRDNAQYADYGPTIILEHQTEGFPRYSLYGHLSRASLVGLQEGQPFRAGDKLAELGPYPENGDWPPHLHFQLMHDMLGLHGDYPGVCKPSERSLWLARCPDPNQWLGIEGL</sequence>
<dbReference type="KEGG" id="fae:FAES_4886"/>
<dbReference type="SUPFAM" id="SSF51261">
    <property type="entry name" value="Duplicated hybrid motif"/>
    <property type="match status" value="1"/>
</dbReference>
<feature type="domain" description="M23ase beta-sheet core" evidence="1">
    <location>
        <begin position="97"/>
        <end position="195"/>
    </location>
</feature>
<proteinExistence type="predicted"/>
<dbReference type="InterPro" id="IPR011055">
    <property type="entry name" value="Dup_hybrid_motif"/>
</dbReference>
<dbReference type="InterPro" id="IPR050570">
    <property type="entry name" value="Cell_wall_metabolism_enzyme"/>
</dbReference>